<dbReference type="Gene3D" id="3.40.1190.10">
    <property type="entry name" value="Mur-like, catalytic domain"/>
    <property type="match status" value="1"/>
</dbReference>
<comment type="function">
    <text evidence="10 11">Involved in cell wall formation. Catalyzes the final step in the synthesis of UDP-N-acetylmuramoyl-pentapeptide, the precursor of murein.</text>
</comment>
<dbReference type="EC" id="6.3.2.10" evidence="10 11"/>
<evidence type="ECO:0000256" key="10">
    <source>
        <dbReference type="HAMAP-Rule" id="MF_02019"/>
    </source>
</evidence>
<evidence type="ECO:0000256" key="9">
    <source>
        <dbReference type="ARBA" id="ARBA00023316"/>
    </source>
</evidence>
<feature type="domain" description="Mur ligase C-terminal" evidence="13">
    <location>
        <begin position="322"/>
        <end position="448"/>
    </location>
</feature>
<dbReference type="RefSeq" id="WP_315607298.1">
    <property type="nucleotide sequence ID" value="NZ_CP130318.1"/>
</dbReference>
<dbReference type="EMBL" id="CP130318">
    <property type="protein sequence ID" value="WNQ13515.1"/>
    <property type="molecule type" value="Genomic_DNA"/>
</dbReference>
<dbReference type="Gene3D" id="3.40.1390.10">
    <property type="entry name" value="MurE/MurF, N-terminal domain"/>
    <property type="match status" value="1"/>
</dbReference>
<evidence type="ECO:0000259" key="13">
    <source>
        <dbReference type="Pfam" id="PF02875"/>
    </source>
</evidence>
<dbReference type="GO" id="GO:0071555">
    <property type="term" value="P:cell wall organization"/>
    <property type="evidence" value="ECO:0007669"/>
    <property type="project" value="UniProtKB-KW"/>
</dbReference>
<evidence type="ECO:0000256" key="6">
    <source>
        <dbReference type="ARBA" id="ARBA00022960"/>
    </source>
</evidence>
<evidence type="ECO:0000256" key="7">
    <source>
        <dbReference type="ARBA" id="ARBA00022984"/>
    </source>
</evidence>
<dbReference type="GO" id="GO:0051301">
    <property type="term" value="P:cell division"/>
    <property type="evidence" value="ECO:0007669"/>
    <property type="project" value="UniProtKB-KW"/>
</dbReference>
<evidence type="ECO:0000313" key="15">
    <source>
        <dbReference type="EMBL" id="WNQ13515.1"/>
    </source>
</evidence>
<keyword evidence="5 10" id="KW-0067">ATP-binding</keyword>
<keyword evidence="9 10" id="KW-0961">Cell wall biogenesis/degradation</keyword>
<comment type="similarity">
    <text evidence="10">Belongs to the MurCDEF family. MurF subfamily.</text>
</comment>
<dbReference type="SUPFAM" id="SSF63418">
    <property type="entry name" value="MurE/MurF N-terminal domain"/>
    <property type="match status" value="1"/>
</dbReference>
<dbReference type="Pfam" id="PF08245">
    <property type="entry name" value="Mur_ligase_M"/>
    <property type="match status" value="1"/>
</dbReference>
<dbReference type="GO" id="GO:0009252">
    <property type="term" value="P:peptidoglycan biosynthetic process"/>
    <property type="evidence" value="ECO:0007669"/>
    <property type="project" value="UniProtKB-UniRule"/>
</dbReference>
<evidence type="ECO:0000256" key="5">
    <source>
        <dbReference type="ARBA" id="ARBA00022840"/>
    </source>
</evidence>
<evidence type="ECO:0000313" key="16">
    <source>
        <dbReference type="Proteomes" id="UP001305702"/>
    </source>
</evidence>
<dbReference type="Pfam" id="PF01225">
    <property type="entry name" value="Mur_ligase"/>
    <property type="match status" value="1"/>
</dbReference>
<evidence type="ECO:0000259" key="12">
    <source>
        <dbReference type="Pfam" id="PF01225"/>
    </source>
</evidence>
<dbReference type="PANTHER" id="PTHR43024:SF1">
    <property type="entry name" value="UDP-N-ACETYLMURAMOYL-TRIPEPTIDE--D-ALANYL-D-ALANINE LIGASE"/>
    <property type="match status" value="1"/>
</dbReference>
<keyword evidence="4 10" id="KW-0547">Nucleotide-binding</keyword>
<protein>
    <recommendedName>
        <fullName evidence="10 11">UDP-N-acetylmuramoyl-tripeptide--D-alanyl-D-alanine ligase</fullName>
        <ecNumber evidence="10 11">6.3.2.10</ecNumber>
    </recommendedName>
    <alternativeName>
        <fullName evidence="10">D-alanyl-D-alanine-adding enzyme</fullName>
    </alternativeName>
</protein>
<sequence>MIKRTLQQAASMTAGLLAGTKEGTTLFQGVSTDTRTLKPGQLYIPLIGETFDGHAYVLEALEKGAAAALWQKDRQLPEGDHPLILVEDTLAALQSLAKSYRSELPVQVVAITGSNGKTSTKDMTASILSVSLRVRKTEGNLNNHIGLPLTLLRLEEDTQAAVVEMGMSGRGEIDLLTRIAAPDIVIITNIGESHLLQLGSREEIARAKTESLAGLKEGGAFIFNGDEPLIPKVLPEMPQPAHFDRIRFGTHPNNDIYPTSIEMEGEGTRFRIQDPDSPEFYLPLLGRHNVINALAAISAARRLGVSNEDIAEGLKSLKMTSMRIEALRADSGALVLNDAYNASPTSMKAALALLEELEGPSRKIVVLGDMLELGEREEEFHREIGRLLRPERIDRVYVYGRLSRHLAEEAQNRYPAGAVSWYEDKGELAKDLRSAVKPDDAVLVKGSRGMKLEEIVHALLPS</sequence>
<dbReference type="InterPro" id="IPR004101">
    <property type="entry name" value="Mur_ligase_C"/>
</dbReference>
<evidence type="ECO:0000256" key="2">
    <source>
        <dbReference type="ARBA" id="ARBA00022598"/>
    </source>
</evidence>
<dbReference type="GO" id="GO:0008360">
    <property type="term" value="P:regulation of cell shape"/>
    <property type="evidence" value="ECO:0007669"/>
    <property type="project" value="UniProtKB-KW"/>
</dbReference>
<dbReference type="NCBIfam" id="TIGR01143">
    <property type="entry name" value="murF"/>
    <property type="match status" value="1"/>
</dbReference>
<keyword evidence="16" id="KW-1185">Reference proteome</keyword>
<keyword evidence="8 10" id="KW-0131">Cell cycle</keyword>
<evidence type="ECO:0000259" key="14">
    <source>
        <dbReference type="Pfam" id="PF08245"/>
    </source>
</evidence>
<proteinExistence type="inferred from homology"/>
<dbReference type="SUPFAM" id="SSF53623">
    <property type="entry name" value="MurD-like peptide ligases, catalytic domain"/>
    <property type="match status" value="1"/>
</dbReference>
<accession>A0AA96LHW5</accession>
<dbReference type="InterPro" id="IPR051046">
    <property type="entry name" value="MurCDEF_CellWall_CoF430Synth"/>
</dbReference>
<feature type="domain" description="Mur ligase N-terminal catalytic" evidence="12">
    <location>
        <begin position="28"/>
        <end position="101"/>
    </location>
</feature>
<dbReference type="GO" id="GO:0047480">
    <property type="term" value="F:UDP-N-acetylmuramoyl-tripeptide-D-alanyl-D-alanine ligase activity"/>
    <property type="evidence" value="ECO:0007669"/>
    <property type="project" value="UniProtKB-UniRule"/>
</dbReference>
<evidence type="ECO:0000256" key="11">
    <source>
        <dbReference type="RuleBase" id="RU004136"/>
    </source>
</evidence>
<dbReference type="AlphaFoldDB" id="A0AA96LHW5"/>
<feature type="binding site" evidence="10">
    <location>
        <begin position="113"/>
        <end position="119"/>
    </location>
    <ligand>
        <name>ATP</name>
        <dbReference type="ChEBI" id="CHEBI:30616"/>
    </ligand>
</feature>
<keyword evidence="1 10" id="KW-0963">Cytoplasm</keyword>
<evidence type="ECO:0000256" key="8">
    <source>
        <dbReference type="ARBA" id="ARBA00023306"/>
    </source>
</evidence>
<comment type="subcellular location">
    <subcellularLocation>
        <location evidence="10 11">Cytoplasm</location>
    </subcellularLocation>
</comment>
<comment type="pathway">
    <text evidence="10 11">Cell wall biogenesis; peptidoglycan biosynthesis.</text>
</comment>
<comment type="catalytic activity">
    <reaction evidence="10 11">
        <text>D-alanyl-D-alanine + UDP-N-acetyl-alpha-D-muramoyl-L-alanyl-gamma-D-glutamyl-meso-2,6-diaminopimelate + ATP = UDP-N-acetyl-alpha-D-muramoyl-L-alanyl-gamma-D-glutamyl-meso-2,6-diaminopimeloyl-D-alanyl-D-alanine + ADP + phosphate + H(+)</text>
        <dbReference type="Rhea" id="RHEA:28374"/>
        <dbReference type="ChEBI" id="CHEBI:15378"/>
        <dbReference type="ChEBI" id="CHEBI:30616"/>
        <dbReference type="ChEBI" id="CHEBI:43474"/>
        <dbReference type="ChEBI" id="CHEBI:57822"/>
        <dbReference type="ChEBI" id="CHEBI:61386"/>
        <dbReference type="ChEBI" id="CHEBI:83905"/>
        <dbReference type="ChEBI" id="CHEBI:456216"/>
        <dbReference type="EC" id="6.3.2.10"/>
    </reaction>
</comment>
<dbReference type="Pfam" id="PF02875">
    <property type="entry name" value="Mur_ligase_C"/>
    <property type="match status" value="1"/>
</dbReference>
<name>A0AA96LHW5_9BACL</name>
<evidence type="ECO:0000256" key="3">
    <source>
        <dbReference type="ARBA" id="ARBA00022618"/>
    </source>
</evidence>
<dbReference type="KEGG" id="paun:MJA45_10995"/>
<dbReference type="InterPro" id="IPR035911">
    <property type="entry name" value="MurE/MurF_N"/>
</dbReference>
<dbReference type="Proteomes" id="UP001305702">
    <property type="component" value="Chromosome"/>
</dbReference>
<dbReference type="InterPro" id="IPR005863">
    <property type="entry name" value="UDP-N-AcMur_synth"/>
</dbReference>
<dbReference type="Gene3D" id="3.90.190.20">
    <property type="entry name" value="Mur ligase, C-terminal domain"/>
    <property type="match status" value="1"/>
</dbReference>
<evidence type="ECO:0000256" key="4">
    <source>
        <dbReference type="ARBA" id="ARBA00022741"/>
    </source>
</evidence>
<evidence type="ECO:0000256" key="1">
    <source>
        <dbReference type="ARBA" id="ARBA00022490"/>
    </source>
</evidence>
<gene>
    <name evidence="10 15" type="primary">murF</name>
    <name evidence="15" type="ORF">MJA45_10995</name>
</gene>
<reference evidence="15 16" key="1">
    <citation type="submission" date="2022-02" db="EMBL/GenBank/DDBJ databases">
        <title>Paenibacillus sp. MBLB1776 Whole Genome Shotgun Sequencing.</title>
        <authorList>
            <person name="Hwang C.Y."/>
            <person name="Cho E.-S."/>
            <person name="Seo M.-J."/>
        </authorList>
    </citation>
    <scope>NUCLEOTIDE SEQUENCE [LARGE SCALE GENOMIC DNA]</scope>
    <source>
        <strain evidence="15 16">MBLB1776</strain>
    </source>
</reference>
<dbReference type="SUPFAM" id="SSF53244">
    <property type="entry name" value="MurD-like peptide ligases, peptide-binding domain"/>
    <property type="match status" value="1"/>
</dbReference>
<dbReference type="GO" id="GO:0005524">
    <property type="term" value="F:ATP binding"/>
    <property type="evidence" value="ECO:0007669"/>
    <property type="project" value="UniProtKB-UniRule"/>
</dbReference>
<organism evidence="15 16">
    <name type="scientific">Paenibacillus aurantius</name>
    <dbReference type="NCBI Taxonomy" id="2918900"/>
    <lineage>
        <taxon>Bacteria</taxon>
        <taxon>Bacillati</taxon>
        <taxon>Bacillota</taxon>
        <taxon>Bacilli</taxon>
        <taxon>Bacillales</taxon>
        <taxon>Paenibacillaceae</taxon>
        <taxon>Paenibacillus</taxon>
    </lineage>
</organism>
<keyword evidence="6 10" id="KW-0133">Cell shape</keyword>
<dbReference type="GO" id="GO:0005737">
    <property type="term" value="C:cytoplasm"/>
    <property type="evidence" value="ECO:0007669"/>
    <property type="project" value="UniProtKB-SubCell"/>
</dbReference>
<keyword evidence="3 10" id="KW-0132">Cell division</keyword>
<dbReference type="InterPro" id="IPR036565">
    <property type="entry name" value="Mur-like_cat_sf"/>
</dbReference>
<dbReference type="InterPro" id="IPR036615">
    <property type="entry name" value="Mur_ligase_C_dom_sf"/>
</dbReference>
<dbReference type="InterPro" id="IPR013221">
    <property type="entry name" value="Mur_ligase_cen"/>
</dbReference>
<keyword evidence="7 10" id="KW-0573">Peptidoglycan synthesis</keyword>
<keyword evidence="2 10" id="KW-0436">Ligase</keyword>
<dbReference type="InterPro" id="IPR000713">
    <property type="entry name" value="Mur_ligase_N"/>
</dbReference>
<dbReference type="PANTHER" id="PTHR43024">
    <property type="entry name" value="UDP-N-ACETYLMURAMOYL-TRIPEPTIDE--D-ALANYL-D-ALANINE LIGASE"/>
    <property type="match status" value="1"/>
</dbReference>
<dbReference type="HAMAP" id="MF_02019">
    <property type="entry name" value="MurF"/>
    <property type="match status" value="1"/>
</dbReference>
<feature type="domain" description="Mur ligase central" evidence="14">
    <location>
        <begin position="111"/>
        <end position="300"/>
    </location>
</feature>